<dbReference type="OrthoDB" id="5242641at2"/>
<accession>A0A1X1Y123</accession>
<dbReference type="PANTHER" id="PTHR43010">
    <property type="entry name" value="UNIVERSAL STRESS PROTEIN SLR1230"/>
    <property type="match status" value="1"/>
</dbReference>
<reference evidence="2 3" key="1">
    <citation type="journal article" date="2019" name="Emerg. Microbes Infect.">
        <title>Comprehensive subspecies identification of 175 nontuberculous mycobacteria species based on 7547 genomic profiles.</title>
        <authorList>
            <person name="Matsumoto Y."/>
            <person name="Kinjo T."/>
            <person name="Motooka D."/>
            <person name="Nabeya D."/>
            <person name="Jung N."/>
            <person name="Uechi K."/>
            <person name="Horii T."/>
            <person name="Iida T."/>
            <person name="Fujita J."/>
            <person name="Nakamura S."/>
        </authorList>
    </citation>
    <scope>NUCLEOTIDE SEQUENCE [LARGE SCALE GENOMIC DNA]</scope>
    <source>
        <strain evidence="2 3">JCM 15657</strain>
    </source>
</reference>
<dbReference type="InterPro" id="IPR014729">
    <property type="entry name" value="Rossmann-like_a/b/a_fold"/>
</dbReference>
<dbReference type="Gene3D" id="3.40.50.620">
    <property type="entry name" value="HUPs"/>
    <property type="match status" value="2"/>
</dbReference>
<dbReference type="PANTHER" id="PTHR43010:SF1">
    <property type="entry name" value="USPA DOMAIN-CONTAINING PROTEIN"/>
    <property type="match status" value="1"/>
</dbReference>
<name>A0A1X1Y123_9MYCO</name>
<dbReference type="Proteomes" id="UP000466396">
    <property type="component" value="Chromosome"/>
</dbReference>
<dbReference type="InterPro" id="IPR006016">
    <property type="entry name" value="UspA"/>
</dbReference>
<organism evidence="2 3">
    <name type="scientific">Mycobacterium lacus</name>
    <dbReference type="NCBI Taxonomy" id="169765"/>
    <lineage>
        <taxon>Bacteria</taxon>
        <taxon>Bacillati</taxon>
        <taxon>Actinomycetota</taxon>
        <taxon>Actinomycetes</taxon>
        <taxon>Mycobacteriales</taxon>
        <taxon>Mycobacteriaceae</taxon>
        <taxon>Mycobacterium</taxon>
    </lineage>
</organism>
<feature type="domain" description="UspA" evidence="1">
    <location>
        <begin position="2"/>
        <end position="143"/>
    </location>
</feature>
<protein>
    <submittedName>
        <fullName evidence="2">Universal stress protein</fullName>
    </submittedName>
</protein>
<dbReference type="EMBL" id="AP022581">
    <property type="protein sequence ID" value="BBX97087.1"/>
    <property type="molecule type" value="Genomic_DNA"/>
</dbReference>
<dbReference type="KEGG" id="mlj:MLAC_23810"/>
<evidence type="ECO:0000313" key="3">
    <source>
        <dbReference type="Proteomes" id="UP000466396"/>
    </source>
</evidence>
<dbReference type="RefSeq" id="WP_085161523.1">
    <property type="nucleotide sequence ID" value="NZ_AP022581.1"/>
</dbReference>
<evidence type="ECO:0000259" key="1">
    <source>
        <dbReference type="Pfam" id="PF00582"/>
    </source>
</evidence>
<dbReference type="AlphaFoldDB" id="A0A1X1Y123"/>
<dbReference type="CDD" id="cd00293">
    <property type="entry name" value="USP-like"/>
    <property type="match status" value="2"/>
</dbReference>
<gene>
    <name evidence="2" type="ORF">MLAC_23810</name>
</gene>
<feature type="domain" description="UspA" evidence="1">
    <location>
        <begin position="156"/>
        <end position="295"/>
    </location>
</feature>
<dbReference type="Pfam" id="PF00582">
    <property type="entry name" value="Usp"/>
    <property type="match status" value="2"/>
</dbReference>
<keyword evidence="3" id="KW-1185">Reference proteome</keyword>
<dbReference type="STRING" id="169765.AWC15_02955"/>
<evidence type="ECO:0000313" key="2">
    <source>
        <dbReference type="EMBL" id="BBX97087.1"/>
    </source>
</evidence>
<proteinExistence type="predicted"/>
<sequence>MTVVVGYRAGKIGLSGLQLAVRAARTLRTSLTVATIVGKPWLTPPLAEYQHWADQLAADSATEARRYLRELADGVDVTYQHRAHRSVSGGLIEVVEETDAEVLVLGSLPGALPGLGALPGRGGVVIGSTAGRLLHSSPVPVAISPSGYRAHTGSFTRLTCAYAATAESIGVLRRCIDFAEEVQLPVRVITFAVRGRTMYPPEVGLDAEDSILDAWATQAREILENLKTEGIVGENVVLQVVTGNSWEEALHAAEWDDGEILALGTSPGGEIRRVFLGSRATKIIRHSPIPVLVLPG</sequence>
<dbReference type="InterPro" id="IPR051688">
    <property type="entry name" value="USP_A"/>
</dbReference>
<dbReference type="SUPFAM" id="SSF52402">
    <property type="entry name" value="Adenine nucleotide alpha hydrolases-like"/>
    <property type="match status" value="2"/>
</dbReference>